<keyword evidence="2" id="KW-0560">Oxidoreductase</keyword>
<dbReference type="PANTHER" id="PTHR11091:SF0">
    <property type="entry name" value="MALATE DEHYDROGENASE"/>
    <property type="match status" value="1"/>
</dbReference>
<comment type="caution">
    <text evidence="3">The sequence shown here is derived from an EMBL/GenBank/DDBJ whole genome shotgun (WGS) entry which is preliminary data.</text>
</comment>
<dbReference type="InterPro" id="IPR003767">
    <property type="entry name" value="Malate/L-lactate_DH-like"/>
</dbReference>
<dbReference type="SUPFAM" id="SSF89733">
    <property type="entry name" value="L-sulfolactate dehydrogenase-like"/>
    <property type="match status" value="1"/>
</dbReference>
<comment type="similarity">
    <text evidence="1">Belongs to the LDH2/MDH2 oxidoreductase family.</text>
</comment>
<gene>
    <name evidence="3" type="ORF">HC026_00795</name>
</gene>
<dbReference type="InterPro" id="IPR043143">
    <property type="entry name" value="Mal/L-sulf/L-lact_DH-like_NADP"/>
</dbReference>
<organism evidence="3 4">
    <name type="scientific">Secundilactobacillus angelensis</name>
    <dbReference type="NCBI Taxonomy" id="2722706"/>
    <lineage>
        <taxon>Bacteria</taxon>
        <taxon>Bacillati</taxon>
        <taxon>Bacillota</taxon>
        <taxon>Bacilli</taxon>
        <taxon>Lactobacillales</taxon>
        <taxon>Lactobacillaceae</taxon>
        <taxon>Secundilactobacillus</taxon>
    </lineage>
</organism>
<dbReference type="Gene3D" id="1.10.1530.10">
    <property type="match status" value="1"/>
</dbReference>
<evidence type="ECO:0000313" key="3">
    <source>
        <dbReference type="EMBL" id="NLR17448.1"/>
    </source>
</evidence>
<dbReference type="EMBL" id="JAAXLJ010000001">
    <property type="protein sequence ID" value="NLR17448.1"/>
    <property type="molecule type" value="Genomic_DNA"/>
</dbReference>
<protein>
    <submittedName>
        <fullName evidence="3">Ldh family oxidoreductase</fullName>
    </submittedName>
</protein>
<sequence>MAIHYETTALKNLTSQIFQRLQVSPEDSQQWADNLIDADLRGIRSHGIQRVSMYVRKLRAGEIDVDQHASIVKDSGAVTVIDGQYGIGQKVATEAMQRAIEKAQQLGVGIVSVRHSNHFGAAGYYARLASQAGLIGISMTNTNPLTVPTGARDAFLGSNPIAVAVPADPQDFVFDGAMSTVSLGKFEILAKQNLQVPGVWALDETGNVTQDSNRLLNNMRQPHRFGGVLPVGGLGETDAGYKGFGLALVVELLTSVLANGPLSADLGGKQCGISHFFIALNPSFFGDATAFKSRVTLLLTRLRELPGLGLTGVRIAGDREWQTYQQNQVDGITLEPATIRELNKIATELGVDSSPVFGREVD</sequence>
<dbReference type="InterPro" id="IPR043144">
    <property type="entry name" value="Mal/L-sulf/L-lact_DH-like_ah"/>
</dbReference>
<evidence type="ECO:0000313" key="4">
    <source>
        <dbReference type="Proteomes" id="UP000763447"/>
    </source>
</evidence>
<evidence type="ECO:0000256" key="2">
    <source>
        <dbReference type="ARBA" id="ARBA00023002"/>
    </source>
</evidence>
<dbReference type="RefSeq" id="WP_168924065.1">
    <property type="nucleotide sequence ID" value="NZ_JAAXLJ010000001.1"/>
</dbReference>
<dbReference type="PANTHER" id="PTHR11091">
    <property type="entry name" value="OXIDOREDUCTASE-RELATED"/>
    <property type="match status" value="1"/>
</dbReference>
<name>A0ABX1KWP5_9LACO</name>
<accession>A0ABX1KWP5</accession>
<evidence type="ECO:0000256" key="1">
    <source>
        <dbReference type="ARBA" id="ARBA00006056"/>
    </source>
</evidence>
<dbReference type="InterPro" id="IPR036111">
    <property type="entry name" value="Mal/L-sulfo/L-lacto_DH-like_sf"/>
</dbReference>
<dbReference type="Gene3D" id="3.30.1370.60">
    <property type="entry name" value="Hypothetical oxidoreductase yiak, domain 2"/>
    <property type="match status" value="1"/>
</dbReference>
<dbReference type="Proteomes" id="UP000763447">
    <property type="component" value="Unassembled WGS sequence"/>
</dbReference>
<dbReference type="Pfam" id="PF02615">
    <property type="entry name" value="Ldh_2"/>
    <property type="match status" value="1"/>
</dbReference>
<proteinExistence type="inferred from homology"/>
<keyword evidence="4" id="KW-1185">Reference proteome</keyword>
<reference evidence="3 4" key="1">
    <citation type="submission" date="2020-04" db="EMBL/GenBank/DDBJ databases">
        <title>A novel species of genus Lactobacillus that was isolated from fermented food Zha-chili.</title>
        <authorList>
            <person name="Zhang Z."/>
        </authorList>
    </citation>
    <scope>NUCLEOTIDE SEQUENCE [LARGE SCALE GENOMIC DNA]</scope>
    <source>
        <strain evidence="4">HBUAS51383</strain>
    </source>
</reference>